<evidence type="ECO:0000256" key="3">
    <source>
        <dbReference type="ARBA" id="ARBA00022801"/>
    </source>
</evidence>
<sequence>MLTPGRRGAWVAAASAVGLVVSVAGGATAEPRSPDDRTTAGPPRTVTLITGDRVHLDGDRLGSVTGAPGRDRGAFQTFRRDGRLHVVPRDAVRPLAEGRLDLRLFDVTGLVEAGYDDARRDSVPLIVTGTGARAAAGALATRDLPAVDAVAARVPKTGASGVFDTLVADPGVAKVWLDGVRRTSLDRSTAQIGAPAAWSAGYTGEGVEVAVLDGGVDGEHPDLAGREVAERNFTEDPDASDLDGHGTHVAATIASGHPRYRGVAPGARILDGKVCVQGGCAESWILAGMQWAADQGADIVNLSLGGSDQPEVDPLEAAVDRLSAETGVLFVVAAGNSGRPGTVNSPSTADAALSVGAVERDDRIAPFSSRGPRAGDGGVKPDVTAPGVGIAAAKASKGTIGEPVDPTHVALSGTSMATPHVAGAAALLAQQHPDWTGAQLKAALVASARPNPDLTALDQGAGRVDLARAVTTTLTTDPVSVALGTQAWPHDDDLPVTGKLTYRNTGAQAQALELSAQAQGPDGRPAPAGLLTVAPSRITVPAGGTAEVTVTGDTRAGTLDGVYPGAVVASNGLRTPVSIGREVESYDTSFKYTDFGGRPAQRASTLVIGLSNDVIAFPRITGGAATQRLPKGDYLVLNSVDGGDGRTALLPQPLLRVDAATVVDADARAAKPVRVTFPDPDAVETSGDITLSLTRGDRRISAGNVFLGGFGDRVATAHLGPALPAGELSTLVHAHATGAPIGRTPVNYRVAWVGHREVPTGFTRAPGRDELAEVRTSIGPRAAGRTYRYGGLPIPPDGGGSSTLLTPVGPDGDAVDRVLAEGLAWSWVVLVFDAEGRPEGMLRSPDRTYRAGREHLQRFGRPVLGPSLPRQEQPYVTRLGDEIGFYVPLWGDADGNRGDSGTETARTTLHRDGVQVGETPYAGSGRFEVPAGPGDFAVATEAVRLAGSSEFSTRVAARWTFRSDTVPGAEPAPVALTVVRFAPELDAAGSAPAGRVLRVPLDVQRQRGAPDGEVRELRVEASFDDGRTWSKVPVAGRTALVRNAAGGFASLRVTGSDSRGNTFEHTVVRAYKIRG</sequence>
<name>A0A8T8I275_9PSEU</name>
<dbReference type="PANTHER" id="PTHR43806">
    <property type="entry name" value="PEPTIDASE S8"/>
    <property type="match status" value="1"/>
</dbReference>
<evidence type="ECO:0000256" key="4">
    <source>
        <dbReference type="ARBA" id="ARBA00022825"/>
    </source>
</evidence>
<dbReference type="PRINTS" id="PR00723">
    <property type="entry name" value="SUBTILISIN"/>
</dbReference>
<evidence type="ECO:0000256" key="2">
    <source>
        <dbReference type="ARBA" id="ARBA00022670"/>
    </source>
</evidence>
<dbReference type="GO" id="GO:0006508">
    <property type="term" value="P:proteolysis"/>
    <property type="evidence" value="ECO:0007669"/>
    <property type="project" value="UniProtKB-KW"/>
</dbReference>
<keyword evidence="2 6" id="KW-0645">Protease</keyword>
<evidence type="ECO:0000256" key="7">
    <source>
        <dbReference type="SAM" id="SignalP"/>
    </source>
</evidence>
<evidence type="ECO:0000256" key="5">
    <source>
        <dbReference type="PIRSR" id="PIRSR615500-1"/>
    </source>
</evidence>
<dbReference type="InterPro" id="IPR050131">
    <property type="entry name" value="Peptidase_S8_subtilisin-like"/>
</dbReference>
<evidence type="ECO:0000313" key="9">
    <source>
        <dbReference type="EMBL" id="MBM7810609.1"/>
    </source>
</evidence>
<dbReference type="InterPro" id="IPR015500">
    <property type="entry name" value="Peptidase_S8_subtilisin-rel"/>
</dbReference>
<dbReference type="SUPFAM" id="SSF52743">
    <property type="entry name" value="Subtilisin-like"/>
    <property type="match status" value="1"/>
</dbReference>
<dbReference type="GO" id="GO:0004252">
    <property type="term" value="F:serine-type endopeptidase activity"/>
    <property type="evidence" value="ECO:0007669"/>
    <property type="project" value="UniProtKB-UniRule"/>
</dbReference>
<dbReference type="Pfam" id="PF00082">
    <property type="entry name" value="Peptidase_S8"/>
    <property type="match status" value="1"/>
</dbReference>
<comment type="similarity">
    <text evidence="1 6">Belongs to the peptidase S8 family.</text>
</comment>
<dbReference type="RefSeq" id="WP_204841555.1">
    <property type="nucleotide sequence ID" value="NZ_JAFBCL010000001.1"/>
</dbReference>
<dbReference type="PROSITE" id="PS51892">
    <property type="entry name" value="SUBTILASE"/>
    <property type="match status" value="1"/>
</dbReference>
<keyword evidence="12" id="KW-1185">Reference proteome</keyword>
<accession>A0A8T8I275</accession>
<evidence type="ECO:0000313" key="11">
    <source>
        <dbReference type="Proteomes" id="UP000671828"/>
    </source>
</evidence>
<evidence type="ECO:0000256" key="6">
    <source>
        <dbReference type="PROSITE-ProRule" id="PRU01240"/>
    </source>
</evidence>
<keyword evidence="3 6" id="KW-0378">Hydrolase</keyword>
<dbReference type="InterPro" id="IPR000209">
    <property type="entry name" value="Peptidase_S8/S53_dom"/>
</dbReference>
<protein>
    <submittedName>
        <fullName evidence="10">S8 family serine peptidase</fullName>
    </submittedName>
    <submittedName>
        <fullName evidence="9">Subtilisin family serine protease</fullName>
    </submittedName>
</protein>
<dbReference type="AlphaFoldDB" id="A0A8T8I275"/>
<gene>
    <name evidence="10" type="ORF">J7S33_07660</name>
    <name evidence="9" type="ORF">JOE68_001474</name>
</gene>
<feature type="chain" id="PRO_5035801447" evidence="7">
    <location>
        <begin position="30"/>
        <end position="1075"/>
    </location>
</feature>
<dbReference type="InterPro" id="IPR036852">
    <property type="entry name" value="Peptidase_S8/S53_dom_sf"/>
</dbReference>
<dbReference type="PANTHER" id="PTHR43806:SF11">
    <property type="entry name" value="CEREVISIN-RELATED"/>
    <property type="match status" value="1"/>
</dbReference>
<feature type="signal peptide" evidence="7">
    <location>
        <begin position="1"/>
        <end position="29"/>
    </location>
</feature>
<reference evidence="9 12" key="1">
    <citation type="submission" date="2021-01" db="EMBL/GenBank/DDBJ databases">
        <title>Sequencing the genomes of 1000 actinobacteria strains.</title>
        <authorList>
            <person name="Klenk H.-P."/>
        </authorList>
    </citation>
    <scope>NUCLEOTIDE SEQUENCE [LARGE SCALE GENOMIC DNA]</scope>
    <source>
        <strain evidence="9 12">DSM 44581</strain>
    </source>
</reference>
<evidence type="ECO:0000259" key="8">
    <source>
        <dbReference type="Pfam" id="PF00082"/>
    </source>
</evidence>
<dbReference type="EMBL" id="JAFBCL010000001">
    <property type="protein sequence ID" value="MBM7810609.1"/>
    <property type="molecule type" value="Genomic_DNA"/>
</dbReference>
<organism evidence="10 11">
    <name type="scientific">Saccharothrix algeriensis</name>
    <dbReference type="NCBI Taxonomy" id="173560"/>
    <lineage>
        <taxon>Bacteria</taxon>
        <taxon>Bacillati</taxon>
        <taxon>Actinomycetota</taxon>
        <taxon>Actinomycetes</taxon>
        <taxon>Pseudonocardiales</taxon>
        <taxon>Pseudonocardiaceae</taxon>
        <taxon>Saccharothrix</taxon>
    </lineage>
</organism>
<dbReference type="PROSITE" id="PS00138">
    <property type="entry name" value="SUBTILASE_SER"/>
    <property type="match status" value="1"/>
</dbReference>
<feature type="domain" description="Peptidase S8/S53" evidence="8">
    <location>
        <begin position="204"/>
        <end position="454"/>
    </location>
</feature>
<keyword evidence="7" id="KW-0732">Signal</keyword>
<dbReference type="Proteomes" id="UP001195724">
    <property type="component" value="Unassembled WGS sequence"/>
</dbReference>
<dbReference type="InterPro" id="IPR023828">
    <property type="entry name" value="Peptidase_S8_Ser-AS"/>
</dbReference>
<keyword evidence="4 6" id="KW-0720">Serine protease</keyword>
<proteinExistence type="inferred from homology"/>
<dbReference type="Proteomes" id="UP000671828">
    <property type="component" value="Chromosome"/>
</dbReference>
<dbReference type="Gene3D" id="3.40.50.200">
    <property type="entry name" value="Peptidase S8/S53 domain"/>
    <property type="match status" value="1"/>
</dbReference>
<evidence type="ECO:0000313" key="10">
    <source>
        <dbReference type="EMBL" id="QTR04698.1"/>
    </source>
</evidence>
<feature type="active site" description="Charge relay system" evidence="5 6">
    <location>
        <position position="415"/>
    </location>
</feature>
<evidence type="ECO:0000313" key="12">
    <source>
        <dbReference type="Proteomes" id="UP001195724"/>
    </source>
</evidence>
<evidence type="ECO:0000256" key="1">
    <source>
        <dbReference type="ARBA" id="ARBA00011073"/>
    </source>
</evidence>
<reference evidence="10" key="2">
    <citation type="submission" date="2021-04" db="EMBL/GenBank/DDBJ databases">
        <title>Saccharothrix algeriensis WGS.</title>
        <authorList>
            <person name="Stuskova K."/>
            <person name="Hakalova E."/>
            <person name="Tebbal A.B."/>
            <person name="Eichmeier A."/>
        </authorList>
    </citation>
    <scope>NUCLEOTIDE SEQUENCE</scope>
    <source>
        <strain evidence="10">NRRL B-24137</strain>
    </source>
</reference>
<dbReference type="EMBL" id="CP072788">
    <property type="protein sequence ID" value="QTR04698.1"/>
    <property type="molecule type" value="Genomic_DNA"/>
</dbReference>
<feature type="active site" description="Charge relay system" evidence="5 6">
    <location>
        <position position="213"/>
    </location>
</feature>
<feature type="active site" description="Charge relay system" evidence="5 6">
    <location>
        <position position="245"/>
    </location>
</feature>